<dbReference type="InterPro" id="IPR023088">
    <property type="entry name" value="PDEase"/>
</dbReference>
<dbReference type="EC" id="3.1.4.-" evidence="5"/>
<dbReference type="InterPro" id="IPR029016">
    <property type="entry name" value="GAF-like_dom_sf"/>
</dbReference>
<feature type="binding site" evidence="4">
    <location>
        <position position="877"/>
    </location>
    <ligand>
        <name>Zn(2+)</name>
        <dbReference type="ChEBI" id="CHEBI:29105"/>
        <label>1</label>
    </ligand>
</feature>
<dbReference type="InParanoid" id="T0S9U9"/>
<dbReference type="SUPFAM" id="SSF109604">
    <property type="entry name" value="HD-domain/PDEase-like"/>
    <property type="match status" value="1"/>
</dbReference>
<dbReference type="GO" id="GO:0046872">
    <property type="term" value="F:metal ion binding"/>
    <property type="evidence" value="ECO:0007669"/>
    <property type="project" value="UniProtKB-KW"/>
</dbReference>
<dbReference type="eggNOG" id="KOG3689">
    <property type="taxonomic scope" value="Eukaryota"/>
</dbReference>
<dbReference type="PRINTS" id="PR00387">
    <property type="entry name" value="PDIESTERASE1"/>
</dbReference>
<dbReference type="OMA" id="SAMSHIM"/>
<dbReference type="Gene3D" id="3.30.450.40">
    <property type="match status" value="2"/>
</dbReference>
<evidence type="ECO:0000256" key="6">
    <source>
        <dbReference type="SAM" id="MobiDB-lite"/>
    </source>
</evidence>
<dbReference type="GeneID" id="19943706"/>
<dbReference type="InterPro" id="IPR036971">
    <property type="entry name" value="PDEase_catalytic_dom_sf"/>
</dbReference>
<dbReference type="CDD" id="cd00077">
    <property type="entry name" value="HDc"/>
    <property type="match status" value="1"/>
</dbReference>
<dbReference type="PROSITE" id="PS51845">
    <property type="entry name" value="PDEASE_I_2"/>
    <property type="match status" value="1"/>
</dbReference>
<feature type="active site" description="Proton donor" evidence="3">
    <location>
        <position position="727"/>
    </location>
</feature>
<feature type="binding site" evidence="4">
    <location>
        <position position="767"/>
    </location>
    <ligand>
        <name>Zn(2+)</name>
        <dbReference type="ChEBI" id="CHEBI:29105"/>
        <label>2</label>
    </ligand>
</feature>
<evidence type="ECO:0000256" key="2">
    <source>
        <dbReference type="ARBA" id="ARBA00022801"/>
    </source>
</evidence>
<feature type="region of interest" description="Disordered" evidence="6">
    <location>
        <begin position="958"/>
        <end position="988"/>
    </location>
</feature>
<dbReference type="OrthoDB" id="189220at2759"/>
<dbReference type="Gene3D" id="1.10.1300.10">
    <property type="entry name" value="3'5'-cyclic nucleotide phosphodiesterase, catalytic domain"/>
    <property type="match status" value="1"/>
</dbReference>
<dbReference type="GO" id="GO:0004114">
    <property type="term" value="F:3',5'-cyclic-nucleotide phosphodiesterase activity"/>
    <property type="evidence" value="ECO:0007669"/>
    <property type="project" value="InterPro"/>
</dbReference>
<evidence type="ECO:0000256" key="5">
    <source>
        <dbReference type="RuleBase" id="RU363067"/>
    </source>
</evidence>
<gene>
    <name evidence="8" type="ORF">SDRG_02979</name>
</gene>
<keyword evidence="1 4" id="KW-0479">Metal-binding</keyword>
<organism evidence="8 9">
    <name type="scientific">Saprolegnia diclina (strain VS20)</name>
    <dbReference type="NCBI Taxonomy" id="1156394"/>
    <lineage>
        <taxon>Eukaryota</taxon>
        <taxon>Sar</taxon>
        <taxon>Stramenopiles</taxon>
        <taxon>Oomycota</taxon>
        <taxon>Saprolegniomycetes</taxon>
        <taxon>Saprolegniales</taxon>
        <taxon>Saprolegniaceae</taxon>
        <taxon>Saprolegnia</taxon>
    </lineage>
</organism>
<evidence type="ECO:0000256" key="3">
    <source>
        <dbReference type="PIRSR" id="PIRSR623088-1"/>
    </source>
</evidence>
<evidence type="ECO:0000256" key="4">
    <source>
        <dbReference type="PIRSR" id="PIRSR623088-3"/>
    </source>
</evidence>
<dbReference type="RefSeq" id="XP_008606814.1">
    <property type="nucleotide sequence ID" value="XM_008608592.1"/>
</dbReference>
<name>T0S9U9_SAPDV</name>
<accession>T0S9U9</accession>
<dbReference type="InterPro" id="IPR003607">
    <property type="entry name" value="HD/PDEase_dom"/>
</dbReference>
<evidence type="ECO:0000313" key="8">
    <source>
        <dbReference type="EMBL" id="EQC39542.1"/>
    </source>
</evidence>
<dbReference type="GO" id="GO:0007165">
    <property type="term" value="P:signal transduction"/>
    <property type="evidence" value="ECO:0007669"/>
    <property type="project" value="InterPro"/>
</dbReference>
<feature type="domain" description="PDEase" evidence="7">
    <location>
        <begin position="653"/>
        <end position="912"/>
    </location>
</feature>
<evidence type="ECO:0000256" key="1">
    <source>
        <dbReference type="ARBA" id="ARBA00022723"/>
    </source>
</evidence>
<dbReference type="STRING" id="1156394.T0S9U9"/>
<dbReference type="InterPro" id="IPR023174">
    <property type="entry name" value="PDEase_CS"/>
</dbReference>
<comment type="similarity">
    <text evidence="5">Belongs to the cyclic nucleotide phosphodiesterase family.</text>
</comment>
<feature type="binding site" evidence="4">
    <location>
        <position position="766"/>
    </location>
    <ligand>
        <name>Zn(2+)</name>
        <dbReference type="ChEBI" id="CHEBI:29105"/>
        <label>1</label>
    </ligand>
</feature>
<keyword evidence="2 5" id="KW-0378">Hydrolase</keyword>
<proteinExistence type="inferred from homology"/>
<dbReference type="EMBL" id="JH767138">
    <property type="protein sequence ID" value="EQC39542.1"/>
    <property type="molecule type" value="Genomic_DNA"/>
</dbReference>
<evidence type="ECO:0000313" key="9">
    <source>
        <dbReference type="Proteomes" id="UP000030762"/>
    </source>
</evidence>
<dbReference type="Proteomes" id="UP000030762">
    <property type="component" value="Unassembled WGS sequence"/>
</dbReference>
<reference evidence="8 9" key="1">
    <citation type="submission" date="2012-04" db="EMBL/GenBank/DDBJ databases">
        <title>The Genome Sequence of Saprolegnia declina VS20.</title>
        <authorList>
            <consortium name="The Broad Institute Genome Sequencing Platform"/>
            <person name="Russ C."/>
            <person name="Nusbaum C."/>
            <person name="Tyler B."/>
            <person name="van West P."/>
            <person name="Dieguez-Uribeondo J."/>
            <person name="de Bruijn I."/>
            <person name="Tripathy S."/>
            <person name="Jiang R."/>
            <person name="Young S.K."/>
            <person name="Zeng Q."/>
            <person name="Gargeya S."/>
            <person name="Fitzgerald M."/>
            <person name="Haas B."/>
            <person name="Abouelleil A."/>
            <person name="Alvarado L."/>
            <person name="Arachchi H.M."/>
            <person name="Berlin A."/>
            <person name="Chapman S.B."/>
            <person name="Goldberg J."/>
            <person name="Griggs A."/>
            <person name="Gujja S."/>
            <person name="Hansen M."/>
            <person name="Howarth C."/>
            <person name="Imamovic A."/>
            <person name="Larimer J."/>
            <person name="McCowen C."/>
            <person name="Montmayeur A."/>
            <person name="Murphy C."/>
            <person name="Neiman D."/>
            <person name="Pearson M."/>
            <person name="Priest M."/>
            <person name="Roberts A."/>
            <person name="Saif S."/>
            <person name="Shea T."/>
            <person name="Sisk P."/>
            <person name="Sykes S."/>
            <person name="Wortman J."/>
            <person name="Nusbaum C."/>
            <person name="Birren B."/>
        </authorList>
    </citation>
    <scope>NUCLEOTIDE SEQUENCE [LARGE SCALE GENOMIC DNA]</scope>
    <source>
        <strain evidence="8 9">VS20</strain>
    </source>
</reference>
<protein>
    <recommendedName>
        <fullName evidence="5">Phosphodiesterase</fullName>
        <ecNumber evidence="5">3.1.4.-</ecNumber>
    </recommendedName>
</protein>
<dbReference type="VEuPathDB" id="FungiDB:SDRG_02979"/>
<dbReference type="AlphaFoldDB" id="T0S9U9"/>
<dbReference type="Pfam" id="PF00233">
    <property type="entry name" value="PDEase_I"/>
    <property type="match status" value="1"/>
</dbReference>
<evidence type="ECO:0000259" key="7">
    <source>
        <dbReference type="PROSITE" id="PS51845"/>
    </source>
</evidence>
<keyword evidence="9" id="KW-1185">Reference proteome</keyword>
<feature type="binding site" evidence="4">
    <location>
        <position position="731"/>
    </location>
    <ligand>
        <name>Zn(2+)</name>
        <dbReference type="ChEBI" id="CHEBI:29105"/>
        <label>1</label>
    </ligand>
</feature>
<dbReference type="SUPFAM" id="SSF55781">
    <property type="entry name" value="GAF domain-like"/>
    <property type="match status" value="2"/>
</dbReference>
<feature type="region of interest" description="Disordered" evidence="6">
    <location>
        <begin position="18"/>
        <end position="48"/>
    </location>
</feature>
<comment type="cofactor">
    <cofactor evidence="5">
        <name>a divalent metal cation</name>
        <dbReference type="ChEBI" id="CHEBI:60240"/>
    </cofactor>
    <text evidence="5">Binds 2 divalent metal cations per subunit. Site 1 may preferentially bind zinc ions, while site 2 has a preference for magnesium and/or manganese ions.</text>
</comment>
<feature type="compositionally biased region" description="Polar residues" evidence="6">
    <location>
        <begin position="958"/>
        <end position="982"/>
    </location>
</feature>
<dbReference type="InterPro" id="IPR002073">
    <property type="entry name" value="PDEase_catalytic_dom"/>
</dbReference>
<dbReference type="PANTHER" id="PTHR11347">
    <property type="entry name" value="CYCLIC NUCLEOTIDE PHOSPHODIESTERASE"/>
    <property type="match status" value="1"/>
</dbReference>
<feature type="binding site" evidence="4">
    <location>
        <position position="767"/>
    </location>
    <ligand>
        <name>Zn(2+)</name>
        <dbReference type="ChEBI" id="CHEBI:29105"/>
        <label>1</label>
    </ligand>
</feature>
<dbReference type="PROSITE" id="PS00126">
    <property type="entry name" value="PDEASE_I_1"/>
    <property type="match status" value="1"/>
</dbReference>
<sequence>MRPRKGGGSEFRSIVVAAPRAKASLPRPPHTDATKKPPARSPSPTRHSSLNVEQVLEKQLLSSAPPVASATIDETFRRLHFYRYLASLRLDDASLQDTARVTMMLQETLYEAFGVLGADCLVVYMVTDMYLHVRATTSRDLLETNHSLVQSLPGELLLQRGAPDDPSPVFVLNVQRHAAYNVASDVDGRLGTRTHSYLAYPILVRGVLAAVVELRCYKEHYFCPVLLPPFIGAIGNLLQGRRKDACASPTLRPNALHITKLVQAPPPNANAALAQALRGVVQLVGAETAWVFQITTASERILQTAASSGATEVRLFPQPKGPNFAQLTLLLSRVGPVAAHSDLALVQTLVGDAVAVVSAAVVAIPSVTADYYSVLCVSTSAPSLACEPNVFKLVRAIMVSGCEIDKLTSDVGFLSHQKQLLIKFLELTNDVWMTSDGGRKMQLICAAGTAFFATKDFRLYVCDRVHQELWSFNGSGISSGKHVPFGDGVVGAIVETKATRWYLDVRVDEMGAVTEYAPGTGSHACLVVPICNSRGDVVAVSQALHKTSATTLHADLRHVQAYDTLFLLVFASAMGHIIEKNPALLMFAKVHADRERVSRLHHEHAMAKQHERIRSLLQASGLETLTSNEFATFHAVKSAASKLARTKLKGSVSMAELGPHADRFLTPSPALLQIDINVFEKTFLELKALVVAMFSSYRLLDTFRIDVAGFKTFLDALQLGYRELPYHSFYHAFSVTHLTYFLLAADRLPDVNELDALGVLLAALGHDLGHPGNDNAFEVATSSELAIRYNDISVLESHSIALLFGLLRDPCCNVLGSLDASQYATLRQCIIQCILHTDIKYHAELVSAMTEKADPKLLRASSNGKQLYLNWILHTSDLGNSTLSPSTSLLWMERVCAEFADQAQRMHDLGLPAPPHYAHMENPVALFVVHTRAIDPHSKCGMSSKSTFSTLSFCRSGRSRANSCPTPSPFSTRSKPIETTSPHGAATR</sequence>